<protein>
    <submittedName>
        <fullName evidence="2">Uncharacterized protein</fullName>
    </submittedName>
</protein>
<dbReference type="RefSeq" id="WP_326510243.1">
    <property type="nucleotide sequence ID" value="NZ_JAWIIV010000064.1"/>
</dbReference>
<dbReference type="EMBL" id="JAWIIV010000064">
    <property type="protein sequence ID" value="MEC4723633.1"/>
    <property type="molecule type" value="Genomic_DNA"/>
</dbReference>
<sequence>MSSMSRLGSFSTPNLIDTRYDEVKRRHRDDCGNQTALATSHGPLEQQARRPPAAERLMERSTAVRIRRSASMQVMPASGSRKENQVPDSLQELLGNLAMLNDHISGVKFKPDERRRQIRREVMHAQIHEFKLDKRLERILHAMYKAKNDLKEEKDRSPADDVFRQAVQHAVQFGSSTENTTAFEIFKNKNKSRHGMSDTAAALAAGASVLALPVVRAVHKLTPNFILQRRHGNQYTTGLAAGMNAARGHMQPAARTDSANEVAHAGVDIDALFGIPRDSIASRNDEYVVEGDQPPGQRLKRICKLMNEQGAPAALAAMDIDDAIALSEFKGGINQLKEMMEGSR</sequence>
<gene>
    <name evidence="2" type="ORF">RY831_31390</name>
</gene>
<evidence type="ECO:0000256" key="1">
    <source>
        <dbReference type="SAM" id="MobiDB-lite"/>
    </source>
</evidence>
<organism evidence="2 3">
    <name type="scientific">Noviherbaspirillum album</name>
    <dbReference type="NCBI Taxonomy" id="3080276"/>
    <lineage>
        <taxon>Bacteria</taxon>
        <taxon>Pseudomonadati</taxon>
        <taxon>Pseudomonadota</taxon>
        <taxon>Betaproteobacteria</taxon>
        <taxon>Burkholderiales</taxon>
        <taxon>Oxalobacteraceae</taxon>
        <taxon>Noviherbaspirillum</taxon>
    </lineage>
</organism>
<comment type="caution">
    <text evidence="2">The sequence shown here is derived from an EMBL/GenBank/DDBJ whole genome shotgun (WGS) entry which is preliminary data.</text>
</comment>
<reference evidence="2 3" key="1">
    <citation type="submission" date="2023-10" db="EMBL/GenBank/DDBJ databases">
        <title>Noviherbaspirillum sp. CPCC 100848 genome assembly.</title>
        <authorList>
            <person name="Li X.Y."/>
            <person name="Fang X.M."/>
        </authorList>
    </citation>
    <scope>NUCLEOTIDE SEQUENCE [LARGE SCALE GENOMIC DNA]</scope>
    <source>
        <strain evidence="2 3">CPCC 100848</strain>
    </source>
</reference>
<keyword evidence="3" id="KW-1185">Reference proteome</keyword>
<evidence type="ECO:0000313" key="3">
    <source>
        <dbReference type="Proteomes" id="UP001352263"/>
    </source>
</evidence>
<dbReference type="Proteomes" id="UP001352263">
    <property type="component" value="Unassembled WGS sequence"/>
</dbReference>
<name>A0ABU6JJP5_9BURK</name>
<accession>A0ABU6JJP5</accession>
<proteinExistence type="predicted"/>
<feature type="region of interest" description="Disordered" evidence="1">
    <location>
        <begin position="26"/>
        <end position="55"/>
    </location>
</feature>
<evidence type="ECO:0000313" key="2">
    <source>
        <dbReference type="EMBL" id="MEC4723633.1"/>
    </source>
</evidence>